<dbReference type="SUPFAM" id="SSF75169">
    <property type="entry name" value="DsrEFH-like"/>
    <property type="match status" value="1"/>
</dbReference>
<dbReference type="InterPro" id="IPR027396">
    <property type="entry name" value="DsrEFH-like"/>
</dbReference>
<name>A0A368NC76_9EURY</name>
<dbReference type="InterPro" id="IPR003787">
    <property type="entry name" value="Sulphur_relay_DsrE/F-like"/>
</dbReference>
<gene>
    <name evidence="1" type="ORF">DU504_07540</name>
</gene>
<sequence length="127" mass="13352">MCPTDRRYAMFLLLTDGPADDDVALPFVAAEGALADGEDVSIVAMADAVYLLAADADLHAIDASGLPTVGRTVERLRDANALADAVALRDCCAARDIDEADLVPWATMDDESAVARLAADHDTTLSF</sequence>
<proteinExistence type="predicted"/>
<dbReference type="Proteomes" id="UP000252189">
    <property type="component" value="Unassembled WGS sequence"/>
</dbReference>
<dbReference type="Gene3D" id="3.40.1260.10">
    <property type="entry name" value="DsrEFH-like"/>
    <property type="match status" value="1"/>
</dbReference>
<dbReference type="AlphaFoldDB" id="A0A368NC76"/>
<evidence type="ECO:0000313" key="1">
    <source>
        <dbReference type="EMBL" id="RCU47164.1"/>
    </source>
</evidence>
<dbReference type="Pfam" id="PF02635">
    <property type="entry name" value="DsrE"/>
    <property type="match status" value="1"/>
</dbReference>
<keyword evidence="2" id="KW-1185">Reference proteome</keyword>
<protein>
    <submittedName>
        <fullName evidence="1">Uncharacterized protein</fullName>
    </submittedName>
</protein>
<dbReference type="EMBL" id="QPHM01000001">
    <property type="protein sequence ID" value="RCU47164.1"/>
    <property type="molecule type" value="Genomic_DNA"/>
</dbReference>
<organism evidence="1 2">
    <name type="scientific">Haloplanus salinus</name>
    <dbReference type="NCBI Taxonomy" id="1126245"/>
    <lineage>
        <taxon>Archaea</taxon>
        <taxon>Methanobacteriati</taxon>
        <taxon>Methanobacteriota</taxon>
        <taxon>Stenosarchaea group</taxon>
        <taxon>Halobacteria</taxon>
        <taxon>Halobacteriales</taxon>
        <taxon>Haloferacaceae</taxon>
        <taxon>Haloplanus</taxon>
    </lineage>
</organism>
<evidence type="ECO:0000313" key="2">
    <source>
        <dbReference type="Proteomes" id="UP000252189"/>
    </source>
</evidence>
<comment type="caution">
    <text evidence="1">The sequence shown here is derived from an EMBL/GenBank/DDBJ whole genome shotgun (WGS) entry which is preliminary data.</text>
</comment>
<reference evidence="1 2" key="1">
    <citation type="submission" date="2018-07" db="EMBL/GenBank/DDBJ databases">
        <title>Genome sequences of Haloplanus salinus JCM 18368T.</title>
        <authorList>
            <person name="Kim Y.B."/>
            <person name="Roh S.W."/>
        </authorList>
    </citation>
    <scope>NUCLEOTIDE SEQUENCE [LARGE SCALE GENOMIC DNA]</scope>
    <source>
        <strain evidence="1 2">JCM 18368</strain>
    </source>
</reference>
<accession>A0A368NC76</accession>